<dbReference type="RefSeq" id="WP_214159648.1">
    <property type="nucleotide sequence ID" value="NZ_JAHBAY010000015.1"/>
</dbReference>
<evidence type="ECO:0000313" key="1">
    <source>
        <dbReference type="EMBL" id="MBT0773119.1"/>
    </source>
</evidence>
<name>A0ABS5TPT0_9ACTN</name>
<proteinExistence type="predicted"/>
<keyword evidence="2" id="KW-1185">Reference proteome</keyword>
<dbReference type="Proteomes" id="UP001197247">
    <property type="component" value="Unassembled WGS sequence"/>
</dbReference>
<reference evidence="1 2" key="1">
    <citation type="submission" date="2021-05" db="EMBL/GenBank/DDBJ databases">
        <title>Kineosporia and Streptomyces sp. nov. two new marine actinobacteria isolated from Coral.</title>
        <authorList>
            <person name="Buangrab K."/>
            <person name="Sutthacheep M."/>
            <person name="Yeemin T."/>
            <person name="Harunari E."/>
            <person name="Igarashi Y."/>
            <person name="Kanchanasin P."/>
            <person name="Tanasupawat S."/>
            <person name="Phongsopitanun W."/>
        </authorList>
    </citation>
    <scope>NUCLEOTIDE SEQUENCE [LARGE SCALE GENOMIC DNA]</scope>
    <source>
        <strain evidence="1 2">J2-2</strain>
    </source>
</reference>
<dbReference type="EMBL" id="JAHBAY010000015">
    <property type="protein sequence ID" value="MBT0773119.1"/>
    <property type="molecule type" value="Genomic_DNA"/>
</dbReference>
<gene>
    <name evidence="1" type="ORF">KIH74_29515</name>
</gene>
<organism evidence="1 2">
    <name type="scientific">Kineosporia corallincola</name>
    <dbReference type="NCBI Taxonomy" id="2835133"/>
    <lineage>
        <taxon>Bacteria</taxon>
        <taxon>Bacillati</taxon>
        <taxon>Actinomycetota</taxon>
        <taxon>Actinomycetes</taxon>
        <taxon>Kineosporiales</taxon>
        <taxon>Kineosporiaceae</taxon>
        <taxon>Kineosporia</taxon>
    </lineage>
</organism>
<accession>A0ABS5TPT0</accession>
<comment type="caution">
    <text evidence="1">The sequence shown here is derived from an EMBL/GenBank/DDBJ whole genome shotgun (WGS) entry which is preliminary data.</text>
</comment>
<evidence type="ECO:0000313" key="2">
    <source>
        <dbReference type="Proteomes" id="UP001197247"/>
    </source>
</evidence>
<sequence>MSVTVILARHDSHGPTASSDVYNDAENIEISEQGVLTVGCGWQADRVVVGAYPAGAWLNAYVDQDREWRAGKP</sequence>
<protein>
    <submittedName>
        <fullName evidence="1">Uncharacterized protein</fullName>
    </submittedName>
</protein>